<feature type="binding site" evidence="6">
    <location>
        <position position="234"/>
    </location>
    <ligand>
        <name>Mg(2+)</name>
        <dbReference type="ChEBI" id="CHEBI:18420"/>
    </ligand>
</feature>
<feature type="binding site" evidence="6">
    <location>
        <begin position="274"/>
        <end position="277"/>
    </location>
    <ligand>
        <name>GTP</name>
        <dbReference type="ChEBI" id="CHEBI:37565"/>
    </ligand>
</feature>
<comment type="caution">
    <text evidence="6">Lacks conserved residue(s) required for the propagation of feature annotation.</text>
</comment>
<dbReference type="GO" id="GO:0002098">
    <property type="term" value="P:tRNA wobble uridine modification"/>
    <property type="evidence" value="ECO:0007669"/>
    <property type="project" value="TreeGrafter"/>
</dbReference>
<dbReference type="InterPro" id="IPR027368">
    <property type="entry name" value="MnmE_dom2"/>
</dbReference>
<name>A0A9D0ZF91_9FIRM</name>
<dbReference type="CDD" id="cd14858">
    <property type="entry name" value="TrmE_N"/>
    <property type="match status" value="1"/>
</dbReference>
<keyword evidence="4 6" id="KW-0630">Potassium</keyword>
<dbReference type="GO" id="GO:0005829">
    <property type="term" value="C:cytosol"/>
    <property type="evidence" value="ECO:0007669"/>
    <property type="project" value="TreeGrafter"/>
</dbReference>
<dbReference type="EMBL" id="DVGA01000036">
    <property type="protein sequence ID" value="HIQ78284.1"/>
    <property type="molecule type" value="Genomic_DNA"/>
</dbReference>
<keyword evidence="3 6" id="KW-0547">Nucleotide-binding</keyword>
<comment type="function">
    <text evidence="6">Exhibits a very high intrinsic GTPase hydrolysis rate. Involved in the addition of a carboxymethylaminomethyl (cmnm) group at the wobble position (U34) of certain tRNAs, forming tRNA-cmnm(5)s(2)U34.</text>
</comment>
<dbReference type="Gene3D" id="3.30.1360.120">
    <property type="entry name" value="Probable tRNA modification gtpase trme, domain 1"/>
    <property type="match status" value="1"/>
</dbReference>
<comment type="subcellular location">
    <subcellularLocation>
        <location evidence="6">Cytoplasm</location>
    </subcellularLocation>
</comment>
<dbReference type="GO" id="GO:0003924">
    <property type="term" value="F:GTPase activity"/>
    <property type="evidence" value="ECO:0007669"/>
    <property type="project" value="UniProtKB-UniRule"/>
</dbReference>
<comment type="caution">
    <text evidence="9">The sequence shown here is derived from an EMBL/GenBank/DDBJ whole genome shotgun (WGS) entry which is preliminary data.</text>
</comment>
<feature type="binding site" evidence="6">
    <location>
        <position position="21"/>
    </location>
    <ligand>
        <name>(6S)-5-formyl-5,6,7,8-tetrahydrofolate</name>
        <dbReference type="ChEBI" id="CHEBI:57457"/>
    </ligand>
</feature>
<dbReference type="GO" id="GO:0046872">
    <property type="term" value="F:metal ion binding"/>
    <property type="evidence" value="ECO:0007669"/>
    <property type="project" value="UniProtKB-KW"/>
</dbReference>
<proteinExistence type="inferred from homology"/>
<protein>
    <recommendedName>
        <fullName evidence="6">tRNA modification GTPase MnmE</fullName>
        <ecNumber evidence="6">3.6.-.-</ecNumber>
    </recommendedName>
</protein>
<keyword evidence="5 6" id="KW-0342">GTP-binding</keyword>
<evidence type="ECO:0000256" key="3">
    <source>
        <dbReference type="ARBA" id="ARBA00022741"/>
    </source>
</evidence>
<keyword evidence="2 6" id="KW-0819">tRNA processing</keyword>
<dbReference type="NCBIfam" id="TIGR00231">
    <property type="entry name" value="small_GTP"/>
    <property type="match status" value="1"/>
</dbReference>
<dbReference type="InterPro" id="IPR027266">
    <property type="entry name" value="TrmE/GcvT-like"/>
</dbReference>
<keyword evidence="6" id="KW-0378">Hydrolase</keyword>
<evidence type="ECO:0000313" key="10">
    <source>
        <dbReference type="Proteomes" id="UP000824262"/>
    </source>
</evidence>
<reference evidence="9" key="1">
    <citation type="submission" date="2020-10" db="EMBL/GenBank/DDBJ databases">
        <authorList>
            <person name="Gilroy R."/>
        </authorList>
    </citation>
    <scope>NUCLEOTIDE SEQUENCE</scope>
    <source>
        <strain evidence="9">ChiBcolR7-354</strain>
    </source>
</reference>
<sequence length="455" mass="47351">MNDTIAAIATGTAVTAIGIVRISGPEAIAAAERVFSPADGKRLSAHADRKLVYGTLSGRRGAAIDICLATISRAPHSYTGEDTAELQCHGSPAVLREALDALFAAGARQALPGEFTRRAFLNGRMDLVQAEAVIDIIEAETAAGAENAVGQLGGALSRRIGAVYSSLLDLEAHFGAVLDYPDEDIEPFEAEECRIALSSAAEELRRILGTFERGRILREGVRAALIGRPNAGKSSLMNALLGYERAIVTNMPGTTRDTIEEKAVLGGVTVRLTDTAGLREAEGEAERLGVERARSAAEGAELVIAVFDGSAPLTEEDEETLAAARAAKRAIAVISKRDLPAALSAADLGGGFNAVVELSSRTLEGVDGLCAAIARLFPSPAAPAGEILTNARQAEAARRALGSVEAALDALTSGLTPDAVLTGAEDALSALGELTGRTVREDVVDRIFERYCVGK</sequence>
<dbReference type="Gene3D" id="3.40.50.300">
    <property type="entry name" value="P-loop containing nucleotide triphosphate hydrolases"/>
    <property type="match status" value="1"/>
</dbReference>
<evidence type="ECO:0000256" key="1">
    <source>
        <dbReference type="ARBA" id="ARBA00011043"/>
    </source>
</evidence>
<dbReference type="InterPro" id="IPR005225">
    <property type="entry name" value="Small_GTP-bd"/>
</dbReference>
<dbReference type="InterPro" id="IPR018948">
    <property type="entry name" value="GTP-bd_TrmE_N"/>
</dbReference>
<gene>
    <name evidence="6 9" type="primary">mnmE</name>
    <name evidence="6" type="synonym">trmE</name>
    <name evidence="9" type="ORF">IAB77_03380</name>
</gene>
<keyword evidence="6" id="KW-0963">Cytoplasm</keyword>
<dbReference type="AlphaFoldDB" id="A0A9D0ZF91"/>
<feature type="binding site" evidence="6">
    <location>
        <position position="255"/>
    </location>
    <ligand>
        <name>Mg(2+)</name>
        <dbReference type="ChEBI" id="CHEBI:18420"/>
    </ligand>
</feature>
<dbReference type="Pfam" id="PF12631">
    <property type="entry name" value="MnmE_helical"/>
    <property type="match status" value="1"/>
</dbReference>
<dbReference type="SUPFAM" id="SSF52540">
    <property type="entry name" value="P-loop containing nucleoside triphosphate hydrolases"/>
    <property type="match status" value="1"/>
</dbReference>
<feature type="binding site" evidence="6">
    <location>
        <position position="124"/>
    </location>
    <ligand>
        <name>(6S)-5-formyl-5,6,7,8-tetrahydrofolate</name>
        <dbReference type="ChEBI" id="CHEBI:57457"/>
    </ligand>
</feature>
<accession>A0A9D0ZF91</accession>
<keyword evidence="6" id="KW-0479">Metal-binding</keyword>
<dbReference type="HAMAP" id="MF_00379">
    <property type="entry name" value="GTPase_MnmE"/>
    <property type="match status" value="1"/>
</dbReference>
<dbReference type="PANTHER" id="PTHR42714:SF2">
    <property type="entry name" value="TRNA MODIFICATION GTPASE GTPBP3, MITOCHONDRIAL"/>
    <property type="match status" value="1"/>
</dbReference>
<dbReference type="InterPro" id="IPR027417">
    <property type="entry name" value="P-loop_NTPase"/>
</dbReference>
<comment type="cofactor">
    <cofactor evidence="6">
        <name>K(+)</name>
        <dbReference type="ChEBI" id="CHEBI:29103"/>
    </cofactor>
    <text evidence="6">Binds 1 potassium ion per subunit.</text>
</comment>
<dbReference type="GO" id="GO:0005525">
    <property type="term" value="F:GTP binding"/>
    <property type="evidence" value="ECO:0007669"/>
    <property type="project" value="UniProtKB-UniRule"/>
</dbReference>
<evidence type="ECO:0000256" key="7">
    <source>
        <dbReference type="RuleBase" id="RU003313"/>
    </source>
</evidence>
<evidence type="ECO:0000313" key="9">
    <source>
        <dbReference type="EMBL" id="HIQ78284.1"/>
    </source>
</evidence>
<dbReference type="Pfam" id="PF10396">
    <property type="entry name" value="TrmE_N"/>
    <property type="match status" value="1"/>
</dbReference>
<reference evidence="9" key="2">
    <citation type="journal article" date="2021" name="PeerJ">
        <title>Extensive microbial diversity within the chicken gut microbiome revealed by metagenomics and culture.</title>
        <authorList>
            <person name="Gilroy R."/>
            <person name="Ravi A."/>
            <person name="Getino M."/>
            <person name="Pursley I."/>
            <person name="Horton D.L."/>
            <person name="Alikhan N.F."/>
            <person name="Baker D."/>
            <person name="Gharbi K."/>
            <person name="Hall N."/>
            <person name="Watson M."/>
            <person name="Adriaenssens E.M."/>
            <person name="Foster-Nyarko E."/>
            <person name="Jarju S."/>
            <person name="Secka A."/>
            <person name="Antonio M."/>
            <person name="Oren A."/>
            <person name="Chaudhuri R.R."/>
            <person name="La Ragione R."/>
            <person name="Hildebrand F."/>
            <person name="Pallen M.J."/>
        </authorList>
    </citation>
    <scope>NUCLEOTIDE SEQUENCE</scope>
    <source>
        <strain evidence="9">ChiBcolR7-354</strain>
    </source>
</reference>
<dbReference type="InterPro" id="IPR004520">
    <property type="entry name" value="GTPase_MnmE"/>
</dbReference>
<evidence type="ECO:0000256" key="2">
    <source>
        <dbReference type="ARBA" id="ARBA00022694"/>
    </source>
</evidence>
<feature type="domain" description="TrmE-type G" evidence="8">
    <location>
        <begin position="220"/>
        <end position="378"/>
    </location>
</feature>
<feature type="binding site" evidence="6">
    <location>
        <begin position="230"/>
        <end position="235"/>
    </location>
    <ligand>
        <name>GTP</name>
        <dbReference type="ChEBI" id="CHEBI:37565"/>
    </ligand>
</feature>
<feature type="binding site" evidence="6">
    <location>
        <position position="455"/>
    </location>
    <ligand>
        <name>(6S)-5-formyl-5,6,7,8-tetrahydrofolate</name>
        <dbReference type="ChEBI" id="CHEBI:57457"/>
    </ligand>
</feature>
<feature type="binding site" evidence="6">
    <location>
        <position position="85"/>
    </location>
    <ligand>
        <name>(6S)-5-formyl-5,6,7,8-tetrahydrofolate</name>
        <dbReference type="ChEBI" id="CHEBI:57457"/>
    </ligand>
</feature>
<dbReference type="Pfam" id="PF01926">
    <property type="entry name" value="MMR_HSR1"/>
    <property type="match status" value="1"/>
</dbReference>
<dbReference type="InterPro" id="IPR025867">
    <property type="entry name" value="MnmE_helical"/>
</dbReference>
<organism evidence="9 10">
    <name type="scientific">Candidatus Scatomorpha intestinavium</name>
    <dbReference type="NCBI Taxonomy" id="2840922"/>
    <lineage>
        <taxon>Bacteria</taxon>
        <taxon>Bacillati</taxon>
        <taxon>Bacillota</taxon>
        <taxon>Clostridia</taxon>
        <taxon>Eubacteriales</taxon>
        <taxon>Candidatus Scatomorpha</taxon>
    </lineage>
</organism>
<dbReference type="NCBIfam" id="TIGR00450">
    <property type="entry name" value="mnmE_trmE_thdF"/>
    <property type="match status" value="1"/>
</dbReference>
<comment type="similarity">
    <text evidence="1 6 7">Belongs to the TRAFAC class TrmE-Era-EngA-EngB-Septin-like GTPase superfamily. TrmE GTPase family.</text>
</comment>
<evidence type="ECO:0000256" key="6">
    <source>
        <dbReference type="HAMAP-Rule" id="MF_00379"/>
    </source>
</evidence>
<dbReference type="InterPro" id="IPR006073">
    <property type="entry name" value="GTP-bd"/>
</dbReference>
<dbReference type="EC" id="3.6.-.-" evidence="6"/>
<dbReference type="CDD" id="cd04164">
    <property type="entry name" value="trmE"/>
    <property type="match status" value="1"/>
</dbReference>
<dbReference type="Proteomes" id="UP000824262">
    <property type="component" value="Unassembled WGS sequence"/>
</dbReference>
<feature type="binding site" evidence="6">
    <location>
        <begin position="249"/>
        <end position="255"/>
    </location>
    <ligand>
        <name>GTP</name>
        <dbReference type="ChEBI" id="CHEBI:37565"/>
    </ligand>
</feature>
<evidence type="ECO:0000259" key="8">
    <source>
        <dbReference type="PROSITE" id="PS51709"/>
    </source>
</evidence>
<dbReference type="Gene3D" id="1.20.120.430">
    <property type="entry name" value="tRNA modification GTPase MnmE domain 2"/>
    <property type="match status" value="1"/>
</dbReference>
<dbReference type="GO" id="GO:0030488">
    <property type="term" value="P:tRNA methylation"/>
    <property type="evidence" value="ECO:0007669"/>
    <property type="project" value="TreeGrafter"/>
</dbReference>
<dbReference type="PROSITE" id="PS51709">
    <property type="entry name" value="G_TRME"/>
    <property type="match status" value="1"/>
</dbReference>
<keyword evidence="6" id="KW-0460">Magnesium</keyword>
<dbReference type="PANTHER" id="PTHR42714">
    <property type="entry name" value="TRNA MODIFICATION GTPASE GTPBP3"/>
    <property type="match status" value="1"/>
</dbReference>
<comment type="subunit">
    <text evidence="6">Homodimer. Heterotetramer of two MnmE and two MnmG subunits.</text>
</comment>
<evidence type="ECO:0000256" key="4">
    <source>
        <dbReference type="ARBA" id="ARBA00022958"/>
    </source>
</evidence>
<evidence type="ECO:0000256" key="5">
    <source>
        <dbReference type="ARBA" id="ARBA00023134"/>
    </source>
</evidence>
<dbReference type="InterPro" id="IPR031168">
    <property type="entry name" value="G_TrmE"/>
</dbReference>